<organism evidence="1 2">
    <name type="scientific">Parelaphostrongylus tenuis</name>
    <name type="common">Meningeal worm</name>
    <dbReference type="NCBI Taxonomy" id="148309"/>
    <lineage>
        <taxon>Eukaryota</taxon>
        <taxon>Metazoa</taxon>
        <taxon>Ecdysozoa</taxon>
        <taxon>Nematoda</taxon>
        <taxon>Chromadorea</taxon>
        <taxon>Rhabditida</taxon>
        <taxon>Rhabditina</taxon>
        <taxon>Rhabditomorpha</taxon>
        <taxon>Strongyloidea</taxon>
        <taxon>Metastrongylidae</taxon>
        <taxon>Parelaphostrongylus</taxon>
    </lineage>
</organism>
<sequence>MNAIGDGQERQDCIALAAEEHAISEQILVGRACVQPRHSVTRTDRGNAGNDSGRLFISKEFAQYLQLHTADSFTFFTTSHSRCKVER</sequence>
<keyword evidence="2" id="KW-1185">Reference proteome</keyword>
<gene>
    <name evidence="1" type="ORF">KIN20_022219</name>
</gene>
<evidence type="ECO:0000313" key="1">
    <source>
        <dbReference type="EMBL" id="KAJ1362606.1"/>
    </source>
</evidence>
<dbReference type="AlphaFoldDB" id="A0AAD5QWN0"/>
<reference evidence="1" key="1">
    <citation type="submission" date="2021-06" db="EMBL/GenBank/DDBJ databases">
        <title>Parelaphostrongylus tenuis whole genome reference sequence.</title>
        <authorList>
            <person name="Garwood T.J."/>
            <person name="Larsen P.A."/>
            <person name="Fountain-Jones N.M."/>
            <person name="Garbe J.R."/>
            <person name="Macchietto M.G."/>
            <person name="Kania S.A."/>
            <person name="Gerhold R.W."/>
            <person name="Richards J.E."/>
            <person name="Wolf T.M."/>
        </authorList>
    </citation>
    <scope>NUCLEOTIDE SEQUENCE</scope>
    <source>
        <strain evidence="1">MNPRO001-30</strain>
        <tissue evidence="1">Meninges</tissue>
    </source>
</reference>
<comment type="caution">
    <text evidence="1">The sequence shown here is derived from an EMBL/GenBank/DDBJ whole genome shotgun (WGS) entry which is preliminary data.</text>
</comment>
<accession>A0AAD5QWN0</accession>
<evidence type="ECO:0000313" key="2">
    <source>
        <dbReference type="Proteomes" id="UP001196413"/>
    </source>
</evidence>
<name>A0AAD5QWN0_PARTN</name>
<protein>
    <submittedName>
        <fullName evidence="1">Uncharacterized protein</fullName>
    </submittedName>
</protein>
<proteinExistence type="predicted"/>
<dbReference type="EMBL" id="JAHQIW010004495">
    <property type="protein sequence ID" value="KAJ1362606.1"/>
    <property type="molecule type" value="Genomic_DNA"/>
</dbReference>
<dbReference type="Proteomes" id="UP001196413">
    <property type="component" value="Unassembled WGS sequence"/>
</dbReference>